<gene>
    <name evidence="3" type="ORF">K4G66_02580</name>
</gene>
<keyword evidence="1" id="KW-0732">Signal</keyword>
<organism evidence="3">
    <name type="scientific">Roseihalotalea indica</name>
    <dbReference type="NCBI Taxonomy" id="2867963"/>
    <lineage>
        <taxon>Bacteria</taxon>
        <taxon>Pseudomonadati</taxon>
        <taxon>Bacteroidota</taxon>
        <taxon>Cytophagia</taxon>
        <taxon>Cytophagales</taxon>
        <taxon>Catalimonadaceae</taxon>
        <taxon>Roseihalotalea</taxon>
    </lineage>
</organism>
<feature type="signal peptide" evidence="1">
    <location>
        <begin position="1"/>
        <end position="19"/>
    </location>
</feature>
<evidence type="ECO:0000256" key="1">
    <source>
        <dbReference type="SAM" id="SignalP"/>
    </source>
</evidence>
<dbReference type="InterPro" id="IPR030916">
    <property type="entry name" value="ELWxxDGT_rpt"/>
</dbReference>
<proteinExistence type="predicted"/>
<dbReference type="NCBIfam" id="TIGR04534">
    <property type="entry name" value="ELWxxDGT_rpt"/>
    <property type="match status" value="7"/>
</dbReference>
<accession>A0AA49GPJ3</accession>
<dbReference type="InterPro" id="IPR026444">
    <property type="entry name" value="Secre_tail"/>
</dbReference>
<dbReference type="NCBIfam" id="TIGR04183">
    <property type="entry name" value="Por_Secre_tail"/>
    <property type="match status" value="1"/>
</dbReference>
<feature type="domain" description="Secretion system C-terminal sorting" evidence="2">
    <location>
        <begin position="1218"/>
        <end position="1287"/>
    </location>
</feature>
<dbReference type="SUPFAM" id="SSF75011">
    <property type="entry name" value="3-carboxy-cis,cis-mucoante lactonizing enzyme"/>
    <property type="match status" value="1"/>
</dbReference>
<feature type="chain" id="PRO_5041379084" evidence="1">
    <location>
        <begin position="20"/>
        <end position="1291"/>
    </location>
</feature>
<name>A0AA49GPJ3_9BACT</name>
<evidence type="ECO:0000259" key="2">
    <source>
        <dbReference type="Pfam" id="PF18962"/>
    </source>
</evidence>
<dbReference type="EMBL" id="CP120682">
    <property type="protein sequence ID" value="WKN37596.1"/>
    <property type="molecule type" value="Genomic_DNA"/>
</dbReference>
<reference evidence="3" key="1">
    <citation type="journal article" date="2023" name="Comput. Struct. Biotechnol. J.">
        <title>Discovery of a novel marine Bacteroidetes with a rich repertoire of carbohydrate-active enzymes.</title>
        <authorList>
            <person name="Chen B."/>
            <person name="Liu G."/>
            <person name="Chen Q."/>
            <person name="Wang H."/>
            <person name="Liu L."/>
            <person name="Tang K."/>
        </authorList>
    </citation>
    <scope>NUCLEOTIDE SEQUENCE</scope>
    <source>
        <strain evidence="3">TK19036</strain>
    </source>
</reference>
<dbReference type="Pfam" id="PF18962">
    <property type="entry name" value="Por_Secre_tail"/>
    <property type="match status" value="1"/>
</dbReference>
<reference evidence="3" key="2">
    <citation type="journal article" date="2024" name="Antonie Van Leeuwenhoek">
        <title>Roseihalotalea indica gen. nov., sp. nov., a halophilic Bacteroidetes from mesopelagic Southwest Indian Ocean with higher carbohydrate metabolic potential.</title>
        <authorList>
            <person name="Chen B."/>
            <person name="Zhang M."/>
            <person name="Lin D."/>
            <person name="Ye J."/>
            <person name="Tang K."/>
        </authorList>
    </citation>
    <scope>NUCLEOTIDE SEQUENCE</scope>
    <source>
        <strain evidence="3">TK19036</strain>
    </source>
</reference>
<protein>
    <submittedName>
        <fullName evidence="3">T9SS type A sorting domain-containing protein</fullName>
    </submittedName>
</protein>
<evidence type="ECO:0000313" key="3">
    <source>
        <dbReference type="EMBL" id="WKN37596.1"/>
    </source>
</evidence>
<sequence>MRKSLLLSLLISCFYQAHAQENPRLIEEINTSGASSNPQDITFFNGDAYFIADDGIHGQELWKSNGTEEGTVLVKDINPGLHHGFSEDTYDTRTDLIAINGTLYLVASDGEHGLELWKSDGTEAGTVLVKDINNGSGGSEIDEMMFYEDALYFSAHAGDYSYELWKSDGTEAGTIMVEGATATTIGCASPQNLTEVNGTLYFRASDQLDYNTKLWKYDGTTPEVVYDINPGKLTAVGTTLFFVGDDNTHGPELWKSDGTEVGTALVKDIYQGSFTWLTPDQLTNVDGTLFFTHQDSDDNLELWKSDGTETGTVLVKDIYPGDNGSSPYYLTPVGNQVFFVATDETHGVELWKSDGTEAGTELVQNIDLNDSDDYSGSYPENLLAIGSTLYFTAASTEHSSLWKSDGTEAGTVQIKSIYQGNDYPTYSDFSDIDGALFFTADDGIHGTELWKSDGTEAGTALAKDVNTNGVDSDPQNFVISGNQLFFTLGSSVLSPLGKTDGMSASMYSEDISVYIKDHSPTMVNIGPSVYITGKSNNSSGIELYKASSTGQDFTLLKDINAGSNGSFATGLFDFQGTLFFSADNGTDGHELWKSDGTEAGTAMVKDISTSTSSTQFHSFTAVESTLFFVADDNTHGLELWKTDGTEAGTVMVKDIDESTGFFPGSSAPLYLVNFQNKLYFRADDGTGSELWKSDGTEAGTIKIIDLYDGYPGGNPADLVVAGNSLYFSAFDEIHGRELWKTDGTDAGTVMVKEIQIGTDFNFGPEKLFDADGTLYFVVDDGVHGKELWKSDGSEAGTTLVKDINPNGDSNADDFLYAQDLLYFTADDGTHGKELWVTDGTENGTKMIADIYPGAYSSAPANKILLNNQLIFSATTTLGSELWVYDLPNEAPVSEDHSISVAEDSVWHFTKADFAFIDADANTLVSVKINQSTTVGSLFLDTNANDQLDENEAAITDNIEVLAEQLAQLTFVPELNGYGDQYDSFTFQVSDGKDYSDTHTLIINVTPVADAPNVTEATAVYQQFNSEGLVITPNAADGEEVKYFAITGIQHGTVYLHNETTAVPDSTFISVSEASKGLRFMGDIVGQGSFLVQACMDTTQMNWEADQTQAFITITKASQTIAFANMAADATVGDSILLTAAATSDLPVTYTVSGSAVLRENMLIFKEAGEITITASQAGNAFYHPATDVSLIITAREEEVEEENTVTSIAPPQEEDARVFPNPTLGTLQIEVNNEWVGGIVHLTDIIGRSVYHQTISSDQTILLDIYHEKPGFYIAILKKGDKRKTFKILKK</sequence>